<accession>A0A1S8L5Z4</accession>
<dbReference type="SUPFAM" id="SSF51126">
    <property type="entry name" value="Pectin lyase-like"/>
    <property type="match status" value="1"/>
</dbReference>
<proteinExistence type="predicted"/>
<evidence type="ECO:0000259" key="1">
    <source>
        <dbReference type="Pfam" id="PF05048"/>
    </source>
</evidence>
<dbReference type="InterPro" id="IPR012334">
    <property type="entry name" value="Pectin_lyas_fold"/>
</dbReference>
<organism evidence="3 4">
    <name type="scientific">Clostridium felsineum</name>
    <dbReference type="NCBI Taxonomy" id="36839"/>
    <lineage>
        <taxon>Bacteria</taxon>
        <taxon>Bacillati</taxon>
        <taxon>Bacillota</taxon>
        <taxon>Clostridia</taxon>
        <taxon>Eubacteriales</taxon>
        <taxon>Clostridiaceae</taxon>
        <taxon>Clostridium</taxon>
    </lineage>
</organism>
<evidence type="ECO:0000313" key="4">
    <source>
        <dbReference type="Proteomes" id="UP000190951"/>
    </source>
</evidence>
<dbReference type="RefSeq" id="WP_077833616.1">
    <property type="nucleotide sequence ID" value="NZ_CP096983.1"/>
</dbReference>
<dbReference type="STRING" id="84029.CROST_21520"/>
<dbReference type="AlphaFoldDB" id="A0A1S8L5Z4"/>
<dbReference type="InterPro" id="IPR007742">
    <property type="entry name" value="NosD_dom"/>
</dbReference>
<evidence type="ECO:0000313" key="3">
    <source>
        <dbReference type="EMBL" id="URZ13693.1"/>
    </source>
</evidence>
<dbReference type="Pfam" id="PF13229">
    <property type="entry name" value="Beta_helix"/>
    <property type="match status" value="1"/>
</dbReference>
<dbReference type="InterPro" id="IPR039448">
    <property type="entry name" value="Beta_helix"/>
</dbReference>
<dbReference type="KEGG" id="crw:CROST_044590"/>
<protein>
    <submittedName>
        <fullName evidence="3">Uncharacterized protein</fullName>
    </submittedName>
</protein>
<sequence length="434" mass="47291">MKIGKLKLQMVFCLAFIMIIAGSAKLKAQQIDSTWTVINSTNYSGTSLNNALNALIAQGKTKFYISDGVYNLDGNIVINQPNIIIQGQSKDNTKLVQTNASRNTIEISSDNVQVSNLNINNQAGGISVSCHNSNNVSVENCAIYGAKNNHAIVFVKDGTDDIADVENNNLNLNNIVEKNQIYSNYAGDGVFFSKQGYGTLDNNVIIGTRVAFYLSRNSEVSYNVIENSPTNGIRYAVPAYDNKIVGNTIENSNYSGISVARENTAATPTNYRANNLKIDNNTIIGARYFGIEASNLKGSEMVGNNIDSPDYNGIYALYSDALTISQNHISNSNYNLKGGKLNSWDTTYDSGIMIDYMVTNSNIDSNTIINLTNSCPFGVRIQPDPSNTYNNITNNTISGYFDNAISSKVESPFYNVIGTDNTISLIPQPTSLNK</sequence>
<reference evidence="3 4" key="1">
    <citation type="submission" date="2022-04" db="EMBL/GenBank/DDBJ databases">
        <title>Genome sequence of C. roseum typestrain.</title>
        <authorList>
            <person name="Poehlein A."/>
            <person name="Schoch T."/>
            <person name="Duerre P."/>
            <person name="Daniel R."/>
        </authorList>
    </citation>
    <scope>NUCLEOTIDE SEQUENCE [LARGE SCALE GENOMIC DNA]</scope>
    <source>
        <strain evidence="3 4">DSM 7320</strain>
    </source>
</reference>
<dbReference type="InterPro" id="IPR006626">
    <property type="entry name" value="PbH1"/>
</dbReference>
<feature type="domain" description="Periplasmic copper-binding protein NosD beta helix" evidence="1">
    <location>
        <begin position="89"/>
        <end position="266"/>
    </location>
</feature>
<evidence type="ECO:0000259" key="2">
    <source>
        <dbReference type="Pfam" id="PF13229"/>
    </source>
</evidence>
<keyword evidence="4" id="KW-1185">Reference proteome</keyword>
<name>A0A1S8L5Z4_9CLOT</name>
<feature type="domain" description="Right handed beta helix" evidence="2">
    <location>
        <begin position="273"/>
        <end position="424"/>
    </location>
</feature>
<dbReference type="SMART" id="SM00710">
    <property type="entry name" value="PbH1"/>
    <property type="match status" value="10"/>
</dbReference>
<gene>
    <name evidence="3" type="ORF">CROST_044590</name>
</gene>
<dbReference type="Gene3D" id="2.160.20.10">
    <property type="entry name" value="Single-stranded right-handed beta-helix, Pectin lyase-like"/>
    <property type="match status" value="1"/>
</dbReference>
<dbReference type="EMBL" id="CP096983">
    <property type="protein sequence ID" value="URZ13693.1"/>
    <property type="molecule type" value="Genomic_DNA"/>
</dbReference>
<dbReference type="Pfam" id="PF05048">
    <property type="entry name" value="NosD"/>
    <property type="match status" value="1"/>
</dbReference>
<dbReference type="Proteomes" id="UP000190951">
    <property type="component" value="Chromosome"/>
</dbReference>
<dbReference type="InterPro" id="IPR011050">
    <property type="entry name" value="Pectin_lyase_fold/virulence"/>
</dbReference>